<dbReference type="EMBL" id="CP003010">
    <property type="protein sequence ID" value="AEO67184.1"/>
    <property type="molecule type" value="Genomic_DNA"/>
</dbReference>
<keyword evidence="3" id="KW-1185">Reference proteome</keyword>
<dbReference type="RefSeq" id="XP_003653520.1">
    <property type="nucleotide sequence ID" value="XM_003653472.1"/>
</dbReference>
<dbReference type="Proteomes" id="UP000008181">
    <property type="component" value="Chromosome 2"/>
</dbReference>
<feature type="compositionally biased region" description="Low complexity" evidence="1">
    <location>
        <begin position="119"/>
        <end position="136"/>
    </location>
</feature>
<protein>
    <submittedName>
        <fullName evidence="2">Uncharacterized protein</fullName>
    </submittedName>
</protein>
<feature type="region of interest" description="Disordered" evidence="1">
    <location>
        <begin position="76"/>
        <end position="164"/>
    </location>
</feature>
<dbReference type="OrthoDB" id="5226159at2759"/>
<feature type="compositionally biased region" description="Low complexity" evidence="1">
    <location>
        <begin position="76"/>
        <end position="110"/>
    </location>
</feature>
<dbReference type="AlphaFoldDB" id="G2QZF1"/>
<accession>G2QZF1</accession>
<organism evidence="2 3">
    <name type="scientific">Thermothielavioides terrestris (strain ATCC 38088 / NRRL 8126)</name>
    <name type="common">Thielavia terrestris</name>
    <dbReference type="NCBI Taxonomy" id="578455"/>
    <lineage>
        <taxon>Eukaryota</taxon>
        <taxon>Fungi</taxon>
        <taxon>Dikarya</taxon>
        <taxon>Ascomycota</taxon>
        <taxon>Pezizomycotina</taxon>
        <taxon>Sordariomycetes</taxon>
        <taxon>Sordariomycetidae</taxon>
        <taxon>Sordariales</taxon>
        <taxon>Chaetomiaceae</taxon>
        <taxon>Thermothielavioides</taxon>
        <taxon>Thermothielavioides terrestris</taxon>
    </lineage>
</organism>
<dbReference type="KEGG" id="ttt:THITE_2116017"/>
<proteinExistence type="predicted"/>
<name>G2QZF1_THETT</name>
<evidence type="ECO:0000313" key="2">
    <source>
        <dbReference type="EMBL" id="AEO67184.1"/>
    </source>
</evidence>
<gene>
    <name evidence="2" type="ORF">THITE_2116017</name>
</gene>
<evidence type="ECO:0000313" key="3">
    <source>
        <dbReference type="Proteomes" id="UP000008181"/>
    </source>
</evidence>
<dbReference type="HOGENOM" id="CLU_1030590_0_0_1"/>
<reference evidence="2 3" key="1">
    <citation type="journal article" date="2011" name="Nat. Biotechnol.">
        <title>Comparative genomic analysis of the thermophilic biomass-degrading fungi Myceliophthora thermophila and Thielavia terrestris.</title>
        <authorList>
            <person name="Berka R.M."/>
            <person name="Grigoriev I.V."/>
            <person name="Otillar R."/>
            <person name="Salamov A."/>
            <person name="Grimwood J."/>
            <person name="Reid I."/>
            <person name="Ishmael N."/>
            <person name="John T."/>
            <person name="Darmond C."/>
            <person name="Moisan M.-C."/>
            <person name="Henrissat B."/>
            <person name="Coutinho P.M."/>
            <person name="Lombard V."/>
            <person name="Natvig D.O."/>
            <person name="Lindquist E."/>
            <person name="Schmutz J."/>
            <person name="Lucas S."/>
            <person name="Harris P."/>
            <person name="Powlowski J."/>
            <person name="Bellemare A."/>
            <person name="Taylor D."/>
            <person name="Butler G."/>
            <person name="de Vries R.P."/>
            <person name="Allijn I.E."/>
            <person name="van den Brink J."/>
            <person name="Ushinsky S."/>
            <person name="Storms R."/>
            <person name="Powell A.J."/>
            <person name="Paulsen I.T."/>
            <person name="Elbourne L.D.H."/>
            <person name="Baker S.E."/>
            <person name="Magnuson J."/>
            <person name="LaBoissiere S."/>
            <person name="Clutterbuck A.J."/>
            <person name="Martinez D."/>
            <person name="Wogulis M."/>
            <person name="de Leon A.L."/>
            <person name="Rey M.W."/>
            <person name="Tsang A."/>
        </authorList>
    </citation>
    <scope>NUCLEOTIDE SEQUENCE [LARGE SCALE GENOMIC DNA]</scope>
    <source>
        <strain evidence="3">ATCC 38088 / NRRL 8126</strain>
    </source>
</reference>
<dbReference type="GeneID" id="11514951"/>
<evidence type="ECO:0000256" key="1">
    <source>
        <dbReference type="SAM" id="MobiDB-lite"/>
    </source>
</evidence>
<sequence length="310" mass="31299">MAAMNVYSEVKRFYTSLQEMVGLRRRKRQLQISEPFDFKKETVILPGLTDGEISVLREKAAASRLGIAAIDADHLPPTTTTAATTTTITTSTTSFPIPSPSPSTTAASSSGYFPPSIAPPRRTSRLSSAPPRLSLPIPIPVPTPNAHHAAAARRHGSAGGAGSFSLRGSSTVGGSAAAGVGVGMGMGMEGGREVEGAGFGAGAGGAGMRTSVSANDLDLLLFGNPSGVGGAGDGCGKEGVVVTAISPVDLHGGAPVINAGDVGGAGSLEVQTRRLDLLEMDFEFQLGSPVSPLEPSLGGVVAERKVLVGV</sequence>
<dbReference type="eggNOG" id="ENOG502RMKI">
    <property type="taxonomic scope" value="Eukaryota"/>
</dbReference>